<dbReference type="OrthoDB" id="59675at2759"/>
<comment type="caution">
    <text evidence="2">The sequence shown here is derived from an EMBL/GenBank/DDBJ whole genome shotgun (WGS) entry which is preliminary data.</text>
</comment>
<gene>
    <name evidence="2" type="ORF">FLONG3_3506</name>
</gene>
<dbReference type="EMBL" id="PXOG01000070">
    <property type="protein sequence ID" value="RGP78370.1"/>
    <property type="molecule type" value="Genomic_DNA"/>
</dbReference>
<proteinExistence type="predicted"/>
<dbReference type="PROSITE" id="PS50181">
    <property type="entry name" value="FBOX"/>
    <property type="match status" value="1"/>
</dbReference>
<accession>A0A395T118</accession>
<name>A0A395T118_9HYPO</name>
<sequence length="333" mass="38292">MPSISSLPPEVTVAILQHLNPFDILSILWTFNKALYGAAKIAFKPYKEWARNTKRMTILFPPQSTHSSRRLCPSYPSHIPPFSEDIISLREEIPRKEYNELSLNAKCGPYIRCSPPDLITWINLDGTFEWLKPLDEEMAETRAVASKTEVDALLKKASELGLIVPPGFEAFVRSDKLHHRFPRTWFFNLSKLIKCPASIDDGQGGYLCRFHSEEQLCAFAYLYLSPDGHHCVLVSQVDIYETFDEDNSDTDEFEKADFFIAGLSFEEYLVTVYFEGLLRLRAEPFQGLVHFVKHVYRSPAEVEHLRDSNEAIKVFLDAQKWKGTDHYYQQISG</sequence>
<dbReference type="InterPro" id="IPR001810">
    <property type="entry name" value="F-box_dom"/>
</dbReference>
<evidence type="ECO:0000259" key="1">
    <source>
        <dbReference type="PROSITE" id="PS50181"/>
    </source>
</evidence>
<keyword evidence="3" id="KW-1185">Reference proteome</keyword>
<dbReference type="AlphaFoldDB" id="A0A395T118"/>
<organism evidence="2 3">
    <name type="scientific">Fusarium longipes</name>
    <dbReference type="NCBI Taxonomy" id="694270"/>
    <lineage>
        <taxon>Eukaryota</taxon>
        <taxon>Fungi</taxon>
        <taxon>Dikarya</taxon>
        <taxon>Ascomycota</taxon>
        <taxon>Pezizomycotina</taxon>
        <taxon>Sordariomycetes</taxon>
        <taxon>Hypocreomycetidae</taxon>
        <taxon>Hypocreales</taxon>
        <taxon>Nectriaceae</taxon>
        <taxon>Fusarium</taxon>
    </lineage>
</organism>
<feature type="domain" description="F-box" evidence="1">
    <location>
        <begin position="1"/>
        <end position="27"/>
    </location>
</feature>
<evidence type="ECO:0000313" key="3">
    <source>
        <dbReference type="Proteomes" id="UP000266234"/>
    </source>
</evidence>
<dbReference type="Proteomes" id="UP000266234">
    <property type="component" value="Unassembled WGS sequence"/>
</dbReference>
<protein>
    <recommendedName>
        <fullName evidence="1">F-box domain-containing protein</fullName>
    </recommendedName>
</protein>
<reference evidence="2 3" key="1">
    <citation type="journal article" date="2018" name="PLoS Pathog.">
        <title>Evolution of structural diversity of trichothecenes, a family of toxins produced by plant pathogenic and entomopathogenic fungi.</title>
        <authorList>
            <person name="Proctor R.H."/>
            <person name="McCormick S.P."/>
            <person name="Kim H.S."/>
            <person name="Cardoza R.E."/>
            <person name="Stanley A.M."/>
            <person name="Lindo L."/>
            <person name="Kelly A."/>
            <person name="Brown D.W."/>
            <person name="Lee T."/>
            <person name="Vaughan M.M."/>
            <person name="Alexander N.J."/>
            <person name="Busman M."/>
            <person name="Gutierrez S."/>
        </authorList>
    </citation>
    <scope>NUCLEOTIDE SEQUENCE [LARGE SCALE GENOMIC DNA]</scope>
    <source>
        <strain evidence="2 3">NRRL 20695</strain>
    </source>
</reference>
<evidence type="ECO:0000313" key="2">
    <source>
        <dbReference type="EMBL" id="RGP78370.1"/>
    </source>
</evidence>